<dbReference type="EMBL" id="LNQE01001182">
    <property type="protein sequence ID" value="KUG20513.1"/>
    <property type="molecule type" value="Genomic_DNA"/>
</dbReference>
<protein>
    <submittedName>
        <fullName evidence="2">Ribonuclease p protein component 2</fullName>
        <ecNumber evidence="2">3.1.26.5</ecNumber>
    </submittedName>
</protein>
<proteinExistence type="inferred from homology"/>
<keyword evidence="1" id="KW-0819">tRNA processing</keyword>
<dbReference type="GO" id="GO:0030677">
    <property type="term" value="C:ribonuclease P complex"/>
    <property type="evidence" value="ECO:0007669"/>
    <property type="project" value="InterPro"/>
</dbReference>
<dbReference type="Gene3D" id="3.30.70.3250">
    <property type="entry name" value="Ribonuclease P, Pop5 subunit"/>
    <property type="match status" value="1"/>
</dbReference>
<name>A0A0W8FIA8_9ZZZZ</name>
<gene>
    <name evidence="2" type="ORF">ASZ90_009734</name>
</gene>
<dbReference type="InterPro" id="IPR002759">
    <property type="entry name" value="Pop5/Rpp14/Rnp2-like"/>
</dbReference>
<dbReference type="SUPFAM" id="SSF160350">
    <property type="entry name" value="Rnp2-like"/>
    <property type="match status" value="1"/>
</dbReference>
<accession>A0A0W8FIA8</accession>
<dbReference type="Pfam" id="PF01900">
    <property type="entry name" value="RNase_P_Rpp14"/>
    <property type="match status" value="1"/>
</dbReference>
<sequence length="160" mass="17917">MRPRPPAMRQKRRYILVRILPAGTHPDSKQLYLAIHEAATSLFGDAAIGLAAPAVVFCDGEYAVVRCLRGTEQDLATALATVTFIGDRRIALRTLATSGTISAMKRRMKPVCQTGEASEILLGEKYFTAYHYPCQKVDLIEKSNKHQKLLFFTETDMEER</sequence>
<evidence type="ECO:0000256" key="1">
    <source>
        <dbReference type="ARBA" id="ARBA00022694"/>
    </source>
</evidence>
<dbReference type="HAMAP" id="MF_00755">
    <property type="entry name" value="RNase_P_2"/>
    <property type="match status" value="1"/>
</dbReference>
<keyword evidence="2" id="KW-0378">Hydrolase</keyword>
<dbReference type="InterPro" id="IPR038085">
    <property type="entry name" value="Rnp2-like_sf"/>
</dbReference>
<dbReference type="AlphaFoldDB" id="A0A0W8FIA8"/>
<evidence type="ECO:0000313" key="2">
    <source>
        <dbReference type="EMBL" id="KUG20513.1"/>
    </source>
</evidence>
<dbReference type="GO" id="GO:0001682">
    <property type="term" value="P:tRNA 5'-leader removal"/>
    <property type="evidence" value="ECO:0007669"/>
    <property type="project" value="InterPro"/>
</dbReference>
<dbReference type="GO" id="GO:0004526">
    <property type="term" value="F:ribonuclease P activity"/>
    <property type="evidence" value="ECO:0007669"/>
    <property type="project" value="UniProtKB-EC"/>
</dbReference>
<reference evidence="2" key="1">
    <citation type="journal article" date="2015" name="Proc. Natl. Acad. Sci. U.S.A.">
        <title>Networks of energetic and metabolic interactions define dynamics in microbial communities.</title>
        <authorList>
            <person name="Embree M."/>
            <person name="Liu J.K."/>
            <person name="Al-Bassam M.M."/>
            <person name="Zengler K."/>
        </authorList>
    </citation>
    <scope>NUCLEOTIDE SEQUENCE</scope>
</reference>
<organism evidence="2">
    <name type="scientific">hydrocarbon metagenome</name>
    <dbReference type="NCBI Taxonomy" id="938273"/>
    <lineage>
        <taxon>unclassified sequences</taxon>
        <taxon>metagenomes</taxon>
        <taxon>ecological metagenomes</taxon>
    </lineage>
</organism>
<comment type="caution">
    <text evidence="2">The sequence shown here is derived from an EMBL/GenBank/DDBJ whole genome shotgun (WGS) entry which is preliminary data.</text>
</comment>
<dbReference type="EC" id="3.1.26.5" evidence="2"/>